<evidence type="ECO:0000256" key="1">
    <source>
        <dbReference type="SAM" id="MobiDB-lite"/>
    </source>
</evidence>
<dbReference type="Proteomes" id="UP000503462">
    <property type="component" value="Chromosome 2"/>
</dbReference>
<sequence length="616" mass="66818">MSYEAVTTEEWLPWKLKLPWMLVVLVLETSVVITVLVLAVISIEQGGIALVTAIESRNVLGFDISQQLLWTTLPAALMTLLRIGYGMIVDGTAEREPYVELGRRSRSARVTIFLEYLTYPIFYGWCKAFASGHFLLGAAMLINLVGSLVAVPLVSALFVLTPTDSEGPAIVESIRGTNLSLLRAEVNMQPALDVSNALLAYNASAPAWMDFERSYDPFDSEETTGNLTARTSTYYTDPNCSIIPVLDGTVTIDATSNNSGRVWVTYTHGGCNVTQNPAAIGPDRLAYVYAFFQPCGGDVNPVDRLGLLAASYDKSALNLLRNITIISCMPVYWTAQADVTMAFAAGRAQRVLSVSAMNGTAQNSTLLRALGSFLSLYEVFTPSGQLKSNSLGNAVHAYASATNVGTEVGPDIWQQSMTKVHKTIFAAVASSVLTGNLAVAKIQTGILHTVQPRLHLSFPIVIAFEVCLLLMALHTLLLLVYVRRSRSILTSAPDGLFGREAVLNHGEVGALLEIVERQCPAQKDQWEFAQDYCKNMQCWYDGETRGGKGRLRVDFVPKRAEAQVIASSAQSQSGEGKDAASPSRPQPSEVSGASSHEQRDDVQDMAEIGGGERRET</sequence>
<dbReference type="EMBL" id="CP051140">
    <property type="protein sequence ID" value="QIW98064.1"/>
    <property type="molecule type" value="Genomic_DNA"/>
</dbReference>
<feature type="transmembrane region" description="Helical" evidence="2">
    <location>
        <begin position="136"/>
        <end position="160"/>
    </location>
</feature>
<feature type="transmembrane region" description="Helical" evidence="2">
    <location>
        <begin position="20"/>
        <end position="41"/>
    </location>
</feature>
<keyword evidence="4" id="KW-1185">Reference proteome</keyword>
<dbReference type="Pfam" id="PF11915">
    <property type="entry name" value="DUF3433"/>
    <property type="match status" value="1"/>
</dbReference>
<feature type="transmembrane region" description="Helical" evidence="2">
    <location>
        <begin position="423"/>
        <end position="440"/>
    </location>
</feature>
<name>A0A6H0XTU5_9PEZI</name>
<feature type="compositionally biased region" description="Polar residues" evidence="1">
    <location>
        <begin position="586"/>
        <end position="595"/>
    </location>
</feature>
<dbReference type="InterPro" id="IPR021840">
    <property type="entry name" value="DUF3433"/>
</dbReference>
<dbReference type="AlphaFoldDB" id="A0A6H0XTU5"/>
<organism evidence="3 4">
    <name type="scientific">Peltaster fructicola</name>
    <dbReference type="NCBI Taxonomy" id="286661"/>
    <lineage>
        <taxon>Eukaryota</taxon>
        <taxon>Fungi</taxon>
        <taxon>Dikarya</taxon>
        <taxon>Ascomycota</taxon>
        <taxon>Pezizomycotina</taxon>
        <taxon>Dothideomycetes</taxon>
        <taxon>Dothideomycetes incertae sedis</taxon>
        <taxon>Peltaster</taxon>
    </lineage>
</organism>
<feature type="region of interest" description="Disordered" evidence="1">
    <location>
        <begin position="564"/>
        <end position="616"/>
    </location>
</feature>
<dbReference type="PANTHER" id="PTHR37544:SF3">
    <property type="entry name" value="SPRAY"/>
    <property type="match status" value="1"/>
</dbReference>
<gene>
    <name evidence="3" type="ORF">AMS68_003582</name>
</gene>
<keyword evidence="2" id="KW-0812">Transmembrane</keyword>
<proteinExistence type="predicted"/>
<evidence type="ECO:0000313" key="4">
    <source>
        <dbReference type="Proteomes" id="UP000503462"/>
    </source>
</evidence>
<feature type="transmembrane region" description="Helical" evidence="2">
    <location>
        <begin position="460"/>
        <end position="482"/>
    </location>
</feature>
<keyword evidence="2" id="KW-1133">Transmembrane helix</keyword>
<feature type="transmembrane region" description="Helical" evidence="2">
    <location>
        <begin position="110"/>
        <end position="130"/>
    </location>
</feature>
<evidence type="ECO:0000313" key="3">
    <source>
        <dbReference type="EMBL" id="QIW98064.1"/>
    </source>
</evidence>
<accession>A0A6H0XTU5</accession>
<reference evidence="3 4" key="1">
    <citation type="journal article" date="2016" name="Sci. Rep.">
        <title>Peltaster fructicola genome reveals evolution from an invasive phytopathogen to an ectophytic parasite.</title>
        <authorList>
            <person name="Xu C."/>
            <person name="Chen H."/>
            <person name="Gleason M.L."/>
            <person name="Xu J.R."/>
            <person name="Liu H."/>
            <person name="Zhang R."/>
            <person name="Sun G."/>
        </authorList>
    </citation>
    <scope>NUCLEOTIDE SEQUENCE [LARGE SCALE GENOMIC DNA]</scope>
    <source>
        <strain evidence="3 4">LNHT1506</strain>
    </source>
</reference>
<feature type="compositionally biased region" description="Low complexity" evidence="1">
    <location>
        <begin position="564"/>
        <end position="573"/>
    </location>
</feature>
<evidence type="ECO:0000256" key="2">
    <source>
        <dbReference type="SAM" id="Phobius"/>
    </source>
</evidence>
<protein>
    <submittedName>
        <fullName evidence="3">Uncharacterized protein</fullName>
    </submittedName>
</protein>
<keyword evidence="2" id="KW-0472">Membrane</keyword>
<dbReference type="PANTHER" id="PTHR37544">
    <property type="entry name" value="SPRAY-RELATED"/>
    <property type="match status" value="1"/>
</dbReference>
<dbReference type="OrthoDB" id="3522351at2759"/>